<dbReference type="GO" id="GO:0006281">
    <property type="term" value="P:DNA repair"/>
    <property type="evidence" value="ECO:0007669"/>
    <property type="project" value="TreeGrafter"/>
</dbReference>
<dbReference type="AlphaFoldDB" id="A0A420E743"/>
<keyword evidence="3" id="KW-1185">Reference proteome</keyword>
<accession>A0A420E743</accession>
<dbReference type="Proteomes" id="UP000286482">
    <property type="component" value="Unassembled WGS sequence"/>
</dbReference>
<dbReference type="PANTHER" id="PTHR35369:SF2">
    <property type="entry name" value="BLR3025 PROTEIN"/>
    <property type="match status" value="1"/>
</dbReference>
<organism evidence="2 3">
    <name type="scientific">Alginatibacterium sediminis</name>
    <dbReference type="NCBI Taxonomy" id="2164068"/>
    <lineage>
        <taxon>Bacteria</taxon>
        <taxon>Pseudomonadati</taxon>
        <taxon>Pseudomonadota</taxon>
        <taxon>Gammaproteobacteria</taxon>
        <taxon>Alteromonadales</taxon>
        <taxon>Alteromonadaceae</taxon>
        <taxon>Alginatibacterium</taxon>
    </lineage>
</organism>
<dbReference type="CDD" id="cd03468">
    <property type="entry name" value="PolY_like"/>
    <property type="match status" value="1"/>
</dbReference>
<comment type="caution">
    <text evidence="2">The sequence shown here is derived from an EMBL/GenBank/DDBJ whole genome shotgun (WGS) entry which is preliminary data.</text>
</comment>
<dbReference type="RefSeq" id="WP_120356477.1">
    <property type="nucleotide sequence ID" value="NZ_RAQO01000010.1"/>
</dbReference>
<evidence type="ECO:0000313" key="2">
    <source>
        <dbReference type="EMBL" id="RKF13767.1"/>
    </source>
</evidence>
<dbReference type="OrthoDB" id="5298951at2"/>
<evidence type="ECO:0000256" key="1">
    <source>
        <dbReference type="ARBA" id="ARBA00022763"/>
    </source>
</evidence>
<dbReference type="InterPro" id="IPR050356">
    <property type="entry name" value="SulA_CellDiv_inhibitor"/>
</dbReference>
<dbReference type="PANTHER" id="PTHR35369">
    <property type="entry name" value="BLR3025 PROTEIN-RELATED"/>
    <property type="match status" value="1"/>
</dbReference>
<sequence>MSWLYLYLCQPDLAARCQQLDPAVAYAVHHDQQVLQFNQNAQNNGLKNNMKLATAFHLQPNLQLFEQDKQLRLEHQFNLAQQLLDFSPQVAQDQEQGFFVNLEGMQNIYQDVQAQQQSLFDFCAGQGFDFCLAIDKTPLAARWQARQHAQVNQQQQAKKPLSHRQLHLVNCDLEPSHINKLAAMGIYNLEQYQQLPRPELRKRLSQSALTYMQQVLGQLSTPMLFVETKQQFIRKFELLHEISYSQGLCFPLNQAFEQLQQWLIQSQLQCSHLRIELNAREHGAQHIDLRSAQAQQASQSWHTLLRLKLDNFRLNQAVIRFQVEALDLIPVGQQSQDLFGTKHNSPDLDLLDRLQNRLGPDAVLQLGLNSDHRPERSGVLQAYGQSLTSAPLPQFRRPLWLLPQVKALNIHHYRLLSEVERIVCAWWDTPSVQRDYYLAQHRQHHGLAWIFQELRSPGRWFLHGWFS</sequence>
<protein>
    <submittedName>
        <fullName evidence="2">DNA polymerase Y family protein</fullName>
    </submittedName>
</protein>
<name>A0A420E743_9ALTE</name>
<reference evidence="2 3" key="1">
    <citation type="submission" date="2018-09" db="EMBL/GenBank/DDBJ databases">
        <authorList>
            <person name="Wang Z."/>
        </authorList>
    </citation>
    <scope>NUCLEOTIDE SEQUENCE [LARGE SCALE GENOMIC DNA]</scope>
    <source>
        <strain evidence="2 3">ALS 81</strain>
    </source>
</reference>
<gene>
    <name evidence="2" type="ORF">DBZ36_18530</name>
</gene>
<dbReference type="EMBL" id="RAQO01000010">
    <property type="protein sequence ID" value="RKF13767.1"/>
    <property type="molecule type" value="Genomic_DNA"/>
</dbReference>
<keyword evidence="1" id="KW-0227">DNA damage</keyword>
<evidence type="ECO:0000313" key="3">
    <source>
        <dbReference type="Proteomes" id="UP000286482"/>
    </source>
</evidence>
<dbReference type="SUPFAM" id="SSF56672">
    <property type="entry name" value="DNA/RNA polymerases"/>
    <property type="match status" value="1"/>
</dbReference>
<proteinExistence type="predicted"/>
<dbReference type="InterPro" id="IPR043502">
    <property type="entry name" value="DNA/RNA_pol_sf"/>
</dbReference>